<gene>
    <name evidence="1" type="ORF">JIN87_23855</name>
</gene>
<dbReference type="EMBL" id="JAENIL010000064">
    <property type="protein sequence ID" value="MBK1879940.1"/>
    <property type="molecule type" value="Genomic_DNA"/>
</dbReference>
<evidence type="ECO:0000313" key="1">
    <source>
        <dbReference type="EMBL" id="MBK1879940.1"/>
    </source>
</evidence>
<dbReference type="Pfam" id="PF07963">
    <property type="entry name" value="N_methyl"/>
    <property type="match status" value="1"/>
</dbReference>
<dbReference type="AlphaFoldDB" id="A0A934RY92"/>
<keyword evidence="2" id="KW-1185">Reference proteome</keyword>
<dbReference type="InterPro" id="IPR012902">
    <property type="entry name" value="N_methyl_site"/>
</dbReference>
<comment type="caution">
    <text evidence="1">The sequence shown here is derived from an EMBL/GenBank/DDBJ whole genome shotgun (WGS) entry which is preliminary data.</text>
</comment>
<dbReference type="NCBIfam" id="TIGR02532">
    <property type="entry name" value="IV_pilin_GFxxxE"/>
    <property type="match status" value="1"/>
</dbReference>
<protein>
    <submittedName>
        <fullName evidence="1">Prepilin-type N-terminal cleavage/methylation domain-containing protein</fullName>
    </submittedName>
</protein>
<organism evidence="1 2">
    <name type="scientific">Pelagicoccus mobilis</name>
    <dbReference type="NCBI Taxonomy" id="415221"/>
    <lineage>
        <taxon>Bacteria</taxon>
        <taxon>Pseudomonadati</taxon>
        <taxon>Verrucomicrobiota</taxon>
        <taxon>Opitutia</taxon>
        <taxon>Puniceicoccales</taxon>
        <taxon>Pelagicoccaceae</taxon>
        <taxon>Pelagicoccus</taxon>
    </lineage>
</organism>
<reference evidence="1" key="1">
    <citation type="submission" date="2021-01" db="EMBL/GenBank/DDBJ databases">
        <title>Modified the classification status of verrucomicrobia.</title>
        <authorList>
            <person name="Feng X."/>
        </authorList>
    </citation>
    <scope>NUCLEOTIDE SEQUENCE</scope>
    <source>
        <strain evidence="1">KCTC 13126</strain>
    </source>
</reference>
<accession>A0A934RY92</accession>
<dbReference type="Proteomes" id="UP000617628">
    <property type="component" value="Unassembled WGS sequence"/>
</dbReference>
<evidence type="ECO:0000313" key="2">
    <source>
        <dbReference type="Proteomes" id="UP000617628"/>
    </source>
</evidence>
<proteinExistence type="predicted"/>
<sequence>MRASNSKKGMTLVELLITMSLCGLVLAASTGSLLFLAKSTRGLGNYQEMNMASRFALEDFGSDARMTSDVNSASDSRVSIEVYNSSGSTDTIVYSYDADAGTFSRTEGGVTRVLLEDVITLSLNYFNLSGVALDSSPNPLEVKEIQLQAEMYREVMQIGNTNEIISARFMMRNRRVSS</sequence>
<name>A0A934RY92_9BACT</name>
<dbReference type="RefSeq" id="WP_200358339.1">
    <property type="nucleotide sequence ID" value="NZ_JAENIL010000064.1"/>
</dbReference>